<evidence type="ECO:0000313" key="3">
    <source>
        <dbReference type="Proteomes" id="UP001548189"/>
    </source>
</evidence>
<evidence type="ECO:0000313" key="2">
    <source>
        <dbReference type="EMBL" id="MET1257545.1"/>
    </source>
</evidence>
<dbReference type="RefSeq" id="WP_353898128.1">
    <property type="nucleotide sequence ID" value="NZ_JBEVCJ010000099.1"/>
</dbReference>
<evidence type="ECO:0000256" key="1">
    <source>
        <dbReference type="SAM" id="Phobius"/>
    </source>
</evidence>
<protein>
    <submittedName>
        <fullName evidence="2">Uncharacterized protein</fullName>
    </submittedName>
</protein>
<dbReference type="Proteomes" id="UP001548189">
    <property type="component" value="Unassembled WGS sequence"/>
</dbReference>
<keyword evidence="1" id="KW-0812">Transmembrane</keyword>
<keyword evidence="1" id="KW-0472">Membrane</keyword>
<comment type="caution">
    <text evidence="2">The sequence shown here is derived from an EMBL/GenBank/DDBJ whole genome shotgun (WGS) entry which is preliminary data.</text>
</comment>
<proteinExistence type="predicted"/>
<dbReference type="EMBL" id="JBEVCJ010000099">
    <property type="protein sequence ID" value="MET1257545.1"/>
    <property type="molecule type" value="Genomic_DNA"/>
</dbReference>
<keyword evidence="1" id="KW-1133">Transmembrane helix</keyword>
<name>A0ABV2C048_9GAMM</name>
<sequence length="234" mass="25755">KAGDAKYAHMLFALAAHGVFMSNTEQSINLIELVKAIGPYFVSVAGMLFAFIQSKRLAEITKEKDLEIAKLQQQSIISMENSKSKNSAILKLQEIYSPLFAKVTAILNVYCGTVSSKKRSEEIKVDLAKYFADDYNSLTFESRKVVLAEAIAICQSLKDHNCYELAVKLDNKITEVLALVDVSGTCSGKEHVEPIYKALRELSLLYVAFFYRLANIETAANKSSNADAASCTGS</sequence>
<feature type="transmembrane region" description="Helical" evidence="1">
    <location>
        <begin position="30"/>
        <end position="52"/>
    </location>
</feature>
<gene>
    <name evidence="2" type="ORF">ABVT43_20610</name>
</gene>
<feature type="non-terminal residue" evidence="2">
    <location>
        <position position="1"/>
    </location>
</feature>
<keyword evidence="3" id="KW-1185">Reference proteome</keyword>
<reference evidence="2 3" key="1">
    <citation type="submission" date="2024-06" db="EMBL/GenBank/DDBJ databases">
        <authorList>
            <person name="Li F."/>
        </authorList>
    </citation>
    <scope>NUCLEOTIDE SEQUENCE [LARGE SCALE GENOMIC DNA]</scope>
    <source>
        <strain evidence="2 3">GXAS 311</strain>
    </source>
</reference>
<organism evidence="2 3">
    <name type="scientific">Aliikangiella maris</name>
    <dbReference type="NCBI Taxonomy" id="3162458"/>
    <lineage>
        <taxon>Bacteria</taxon>
        <taxon>Pseudomonadati</taxon>
        <taxon>Pseudomonadota</taxon>
        <taxon>Gammaproteobacteria</taxon>
        <taxon>Oceanospirillales</taxon>
        <taxon>Pleioneaceae</taxon>
        <taxon>Aliikangiella</taxon>
    </lineage>
</organism>
<accession>A0ABV2C048</accession>